<dbReference type="AlphaFoldDB" id="A0AAD1UN84"/>
<dbReference type="Pfam" id="PF03371">
    <property type="entry name" value="PRP38"/>
    <property type="match status" value="1"/>
</dbReference>
<sequence>MANRTHSGTATIHGTNPQFLIDKIMRMKIYNDLYYKEQLFALDAESIIEKAAEIDHIGGSYGANKDPCPFLCLTLKLLQIQPSKDVINEYIKDEDFKYLRALGLFYVRLIESPENIYKKLDPYLVDNRKLVCLNEPTLSEGKYTKYKIIHMDEFVDSLLQEEILFGIALPHLPKRHHLGEEYLYKSPIEEEYDEIYGKQEKKKDESMSDEDKQESSSDDDAQAQPARSPQDVEMKKEEPTSKPKKDENSIEYWNEQRAKLGMKPLKEKEPTEVDSRQVRHPPQSSSRDTELYKSARRRDQKRQRRHSSSSSSPASNNKKKDETSVGYWNEQRAKLEQPEDRREKKHKKKDKKRDRKYRRDRSDSYERRRDRKRSKKHKSRRHRSRSRSSSRSDRGDKKKKDETSVEYWNELRAKIGMKKLKE</sequence>
<keyword evidence="4 7" id="KW-0747">Spliceosome</keyword>
<comment type="function">
    <text evidence="7">Required for pre-mRNA splicing.</text>
</comment>
<keyword evidence="10" id="KW-1185">Reference proteome</keyword>
<feature type="compositionally biased region" description="Basic residues" evidence="8">
    <location>
        <begin position="343"/>
        <end position="359"/>
    </location>
</feature>
<reference evidence="9" key="1">
    <citation type="submission" date="2023-07" db="EMBL/GenBank/DDBJ databases">
        <authorList>
            <consortium name="AG Swart"/>
            <person name="Singh M."/>
            <person name="Singh A."/>
            <person name="Seah K."/>
            <person name="Emmerich C."/>
        </authorList>
    </citation>
    <scope>NUCLEOTIDE SEQUENCE</scope>
    <source>
        <strain evidence="9">DP1</strain>
    </source>
</reference>
<evidence type="ECO:0000256" key="2">
    <source>
        <dbReference type="ARBA" id="ARBA00006164"/>
    </source>
</evidence>
<feature type="compositionally biased region" description="Basic and acidic residues" evidence="8">
    <location>
        <begin position="230"/>
        <end position="277"/>
    </location>
</feature>
<feature type="compositionally biased region" description="Basic residues" evidence="8">
    <location>
        <begin position="294"/>
        <end position="307"/>
    </location>
</feature>
<dbReference type="GO" id="GO:0005681">
    <property type="term" value="C:spliceosomal complex"/>
    <property type="evidence" value="ECO:0007669"/>
    <property type="project" value="UniProtKB-KW"/>
</dbReference>
<evidence type="ECO:0000256" key="3">
    <source>
        <dbReference type="ARBA" id="ARBA00022664"/>
    </source>
</evidence>
<proteinExistence type="inferred from homology"/>
<keyword evidence="6 7" id="KW-0539">Nucleus</keyword>
<gene>
    <name evidence="9" type="ORF">ECRASSUSDP1_LOCUS11786</name>
</gene>
<evidence type="ECO:0000256" key="8">
    <source>
        <dbReference type="SAM" id="MobiDB-lite"/>
    </source>
</evidence>
<evidence type="ECO:0000256" key="7">
    <source>
        <dbReference type="RuleBase" id="RU367025"/>
    </source>
</evidence>
<feature type="compositionally biased region" description="Basic and acidic residues" evidence="8">
    <location>
        <begin position="331"/>
        <end position="342"/>
    </location>
</feature>
<evidence type="ECO:0000313" key="10">
    <source>
        <dbReference type="Proteomes" id="UP001295684"/>
    </source>
</evidence>
<keyword evidence="3 7" id="KW-0507">mRNA processing</keyword>
<dbReference type="EMBL" id="CAMPGE010011655">
    <property type="protein sequence ID" value="CAI2370473.1"/>
    <property type="molecule type" value="Genomic_DNA"/>
</dbReference>
<dbReference type="PANTHER" id="PTHR23142">
    <property type="entry name" value="PRE-MRNA-SPLICING FACTOR 38A-RELATED"/>
    <property type="match status" value="1"/>
</dbReference>
<dbReference type="InterPro" id="IPR005037">
    <property type="entry name" value="PRP38"/>
</dbReference>
<feature type="region of interest" description="Disordered" evidence="8">
    <location>
        <begin position="199"/>
        <end position="407"/>
    </location>
</feature>
<comment type="similarity">
    <text evidence="2 7">Belongs to the PRP38 family.</text>
</comment>
<comment type="caution">
    <text evidence="9">The sequence shown here is derived from an EMBL/GenBank/DDBJ whole genome shotgun (WGS) entry which is preliminary data.</text>
</comment>
<feature type="compositionally biased region" description="Basic and acidic residues" evidence="8">
    <location>
        <begin position="390"/>
        <end position="407"/>
    </location>
</feature>
<evidence type="ECO:0000256" key="6">
    <source>
        <dbReference type="ARBA" id="ARBA00023242"/>
    </source>
</evidence>
<evidence type="ECO:0000256" key="1">
    <source>
        <dbReference type="ARBA" id="ARBA00004123"/>
    </source>
</evidence>
<protein>
    <recommendedName>
        <fullName evidence="7">Pre-mRNA-splicing factor 38</fullName>
    </recommendedName>
</protein>
<evidence type="ECO:0000256" key="4">
    <source>
        <dbReference type="ARBA" id="ARBA00022728"/>
    </source>
</evidence>
<comment type="subcellular location">
    <subcellularLocation>
        <location evidence="1 7">Nucleus</location>
    </subcellularLocation>
</comment>
<organism evidence="9 10">
    <name type="scientific">Euplotes crassus</name>
    <dbReference type="NCBI Taxonomy" id="5936"/>
    <lineage>
        <taxon>Eukaryota</taxon>
        <taxon>Sar</taxon>
        <taxon>Alveolata</taxon>
        <taxon>Ciliophora</taxon>
        <taxon>Intramacronucleata</taxon>
        <taxon>Spirotrichea</taxon>
        <taxon>Hypotrichia</taxon>
        <taxon>Euplotida</taxon>
        <taxon>Euplotidae</taxon>
        <taxon>Moneuplotes</taxon>
    </lineage>
</organism>
<keyword evidence="5 7" id="KW-0508">mRNA splicing</keyword>
<evidence type="ECO:0000313" key="9">
    <source>
        <dbReference type="EMBL" id="CAI2370473.1"/>
    </source>
</evidence>
<name>A0AAD1UN84_EUPCR</name>
<feature type="compositionally biased region" description="Basic and acidic residues" evidence="8">
    <location>
        <begin position="199"/>
        <end position="215"/>
    </location>
</feature>
<dbReference type="GO" id="GO:0000398">
    <property type="term" value="P:mRNA splicing, via spliceosome"/>
    <property type="evidence" value="ECO:0007669"/>
    <property type="project" value="UniProtKB-UniRule"/>
</dbReference>
<evidence type="ECO:0000256" key="5">
    <source>
        <dbReference type="ARBA" id="ARBA00023187"/>
    </source>
</evidence>
<accession>A0AAD1UN84</accession>
<dbReference type="Proteomes" id="UP001295684">
    <property type="component" value="Unassembled WGS sequence"/>
</dbReference>
<feature type="compositionally biased region" description="Basic residues" evidence="8">
    <location>
        <begin position="369"/>
        <end position="388"/>
    </location>
</feature>